<dbReference type="GeneID" id="114428946"/>
<dbReference type="AlphaFoldDB" id="A0A6P7HDG1"/>
<dbReference type="OrthoDB" id="8869347at2759"/>
<proteinExistence type="predicted"/>
<gene>
    <name evidence="4" type="primary">LOC114428946</name>
</gene>
<sequence>MLQRVQTLSTLGERQRSSMADFRWVQVLLLVTLTLQLTVSDLKRVTVGDDATLHCGNIKHASIDCDCVTWLFIGPESRVMVPLFECGKIHRDTEKHRAGRLNMTTECSLVIRETSAEDDGLYLCRQFSRSGQPVDKDFMVKLSVGDESEHGVNPFTAGWRWWFIAVVVALALLVITAAAAVRWRRTKEDKTQKDGSTADPDDDVYYASIRHSGSSAQVRGKDRVTYSTVNVSAGASTELSDLYATVTTTH</sequence>
<dbReference type="RefSeq" id="XP_028253560.1">
    <property type="nucleotide sequence ID" value="XM_028397759.1"/>
</dbReference>
<dbReference type="InParanoid" id="A0A6P7HDG1"/>
<feature type="transmembrane region" description="Helical" evidence="1">
    <location>
        <begin position="161"/>
        <end position="183"/>
    </location>
</feature>
<feature type="domain" description="Ig-like" evidence="2">
    <location>
        <begin position="48"/>
        <end position="125"/>
    </location>
</feature>
<keyword evidence="1" id="KW-0472">Membrane</keyword>
<dbReference type="PROSITE" id="PS50835">
    <property type="entry name" value="IG_LIKE"/>
    <property type="match status" value="1"/>
</dbReference>
<accession>A0A6P7HDG1</accession>
<evidence type="ECO:0000259" key="2">
    <source>
        <dbReference type="PROSITE" id="PS50835"/>
    </source>
</evidence>
<evidence type="ECO:0000313" key="3">
    <source>
        <dbReference type="Proteomes" id="UP000515145"/>
    </source>
</evidence>
<protein>
    <submittedName>
        <fullName evidence="4">Uncharacterized protein LOC114428946</fullName>
    </submittedName>
</protein>
<keyword evidence="1" id="KW-1133">Transmembrane helix</keyword>
<dbReference type="InterPro" id="IPR013783">
    <property type="entry name" value="Ig-like_fold"/>
</dbReference>
<dbReference type="Gene3D" id="2.60.40.10">
    <property type="entry name" value="Immunoglobulins"/>
    <property type="match status" value="1"/>
</dbReference>
<dbReference type="InterPro" id="IPR007110">
    <property type="entry name" value="Ig-like_dom"/>
</dbReference>
<dbReference type="Proteomes" id="UP000515145">
    <property type="component" value="Chromosome 24"/>
</dbReference>
<dbReference type="SUPFAM" id="SSF48726">
    <property type="entry name" value="Immunoglobulin"/>
    <property type="match status" value="1"/>
</dbReference>
<evidence type="ECO:0000256" key="1">
    <source>
        <dbReference type="SAM" id="Phobius"/>
    </source>
</evidence>
<keyword evidence="1" id="KW-0812">Transmembrane</keyword>
<dbReference type="InterPro" id="IPR036179">
    <property type="entry name" value="Ig-like_dom_sf"/>
</dbReference>
<evidence type="ECO:0000313" key="4">
    <source>
        <dbReference type="RefSeq" id="XP_028253560.1"/>
    </source>
</evidence>
<reference evidence="4" key="1">
    <citation type="submission" date="2025-08" db="UniProtKB">
        <authorList>
            <consortium name="RefSeq"/>
        </authorList>
    </citation>
    <scope>IDENTIFICATION</scope>
</reference>
<keyword evidence="3" id="KW-1185">Reference proteome</keyword>
<name>A0A6P7HDG1_9TELE</name>
<organism evidence="3 4">
    <name type="scientific">Parambassis ranga</name>
    <name type="common">Indian glassy fish</name>
    <dbReference type="NCBI Taxonomy" id="210632"/>
    <lineage>
        <taxon>Eukaryota</taxon>
        <taxon>Metazoa</taxon>
        <taxon>Chordata</taxon>
        <taxon>Craniata</taxon>
        <taxon>Vertebrata</taxon>
        <taxon>Euteleostomi</taxon>
        <taxon>Actinopterygii</taxon>
        <taxon>Neopterygii</taxon>
        <taxon>Teleostei</taxon>
        <taxon>Neoteleostei</taxon>
        <taxon>Acanthomorphata</taxon>
        <taxon>Ovalentaria</taxon>
        <taxon>Ambassidae</taxon>
        <taxon>Parambassis</taxon>
    </lineage>
</organism>